<feature type="region of interest" description="Disordered" evidence="1">
    <location>
        <begin position="65"/>
        <end position="105"/>
    </location>
</feature>
<proteinExistence type="predicted"/>
<gene>
    <name evidence="3" type="ORF">ENSA5_69230</name>
</gene>
<keyword evidence="4" id="KW-1185">Reference proteome</keyword>
<evidence type="ECO:0000313" key="3">
    <source>
        <dbReference type="EMBL" id="PRP89982.1"/>
    </source>
</evidence>
<evidence type="ECO:0000256" key="2">
    <source>
        <dbReference type="SAM" id="Phobius"/>
    </source>
</evidence>
<keyword evidence="2" id="KW-0472">Membrane</keyword>
<evidence type="ECO:0000313" key="4">
    <source>
        <dbReference type="Proteomes" id="UP000237968"/>
    </source>
</evidence>
<feature type="transmembrane region" description="Helical" evidence="2">
    <location>
        <begin position="12"/>
        <end position="34"/>
    </location>
</feature>
<organism evidence="3 4">
    <name type="scientific">Enhygromyxa salina</name>
    <dbReference type="NCBI Taxonomy" id="215803"/>
    <lineage>
        <taxon>Bacteria</taxon>
        <taxon>Pseudomonadati</taxon>
        <taxon>Myxococcota</taxon>
        <taxon>Polyangia</taxon>
        <taxon>Nannocystales</taxon>
        <taxon>Nannocystaceae</taxon>
        <taxon>Enhygromyxa</taxon>
    </lineage>
</organism>
<accession>A0A2S9XAU6</accession>
<sequence>MAELIERELLPILNIIVLLIPVAMLGLELASFGASQASMPDSRLDVAELETPRAPQPPLAAIPADEVTPVAGPARARARIEGRERGEAPRHSPPVFPDPMLGYGP</sequence>
<comment type="caution">
    <text evidence="3">The sequence shown here is derived from an EMBL/GenBank/DDBJ whole genome shotgun (WGS) entry which is preliminary data.</text>
</comment>
<feature type="compositionally biased region" description="Basic and acidic residues" evidence="1">
    <location>
        <begin position="78"/>
        <end position="90"/>
    </location>
</feature>
<reference evidence="3 4" key="1">
    <citation type="submission" date="2018-03" db="EMBL/GenBank/DDBJ databases">
        <title>Draft Genome Sequences of the Obligatory Marine Myxobacteria Enhygromyxa salina SWB005.</title>
        <authorList>
            <person name="Poehlein A."/>
            <person name="Moghaddam J.A."/>
            <person name="Harms H."/>
            <person name="Alanjari M."/>
            <person name="Koenig G.M."/>
            <person name="Daniel R."/>
            <person name="Schaeberle T.F."/>
        </authorList>
    </citation>
    <scope>NUCLEOTIDE SEQUENCE [LARGE SCALE GENOMIC DNA]</scope>
    <source>
        <strain evidence="3 4">SWB005</strain>
    </source>
</reference>
<name>A0A2S9XAU6_9BACT</name>
<dbReference type="EMBL" id="PVNK01000308">
    <property type="protein sequence ID" value="PRP89982.1"/>
    <property type="molecule type" value="Genomic_DNA"/>
</dbReference>
<keyword evidence="2" id="KW-0812">Transmembrane</keyword>
<protein>
    <submittedName>
        <fullName evidence="3">Uncharacterized protein</fullName>
    </submittedName>
</protein>
<evidence type="ECO:0000256" key="1">
    <source>
        <dbReference type="SAM" id="MobiDB-lite"/>
    </source>
</evidence>
<keyword evidence="2" id="KW-1133">Transmembrane helix</keyword>
<dbReference type="Proteomes" id="UP000237968">
    <property type="component" value="Unassembled WGS sequence"/>
</dbReference>
<dbReference type="AlphaFoldDB" id="A0A2S9XAU6"/>